<reference evidence="10" key="1">
    <citation type="submission" date="2020-02" db="EMBL/GenBank/DDBJ databases">
        <authorList>
            <person name="Meier V. D."/>
        </authorList>
    </citation>
    <scope>NUCLEOTIDE SEQUENCE</scope>
    <source>
        <strain evidence="10">AVDCRST_MAG77</strain>
    </source>
</reference>
<evidence type="ECO:0000259" key="9">
    <source>
        <dbReference type="SMART" id="SM00934"/>
    </source>
</evidence>
<evidence type="ECO:0000313" key="10">
    <source>
        <dbReference type="EMBL" id="CAA9243404.1"/>
    </source>
</evidence>
<dbReference type="GO" id="GO:0006207">
    <property type="term" value="P:'de novo' pyrimidine nucleobase biosynthetic process"/>
    <property type="evidence" value="ECO:0007669"/>
    <property type="project" value="InterPro"/>
</dbReference>
<evidence type="ECO:0000256" key="6">
    <source>
        <dbReference type="ARBA" id="ARBA00049157"/>
    </source>
</evidence>
<dbReference type="PANTHER" id="PTHR43375">
    <property type="entry name" value="OROTIDINE 5'-PHOSPHATE DECARBOXYLASE"/>
    <property type="match status" value="1"/>
</dbReference>
<evidence type="ECO:0000256" key="1">
    <source>
        <dbReference type="ARBA" id="ARBA00004861"/>
    </source>
</evidence>
<name>A0A6J4I8M1_9CHLR</name>
<proteinExistence type="inferred from homology"/>
<dbReference type="AlphaFoldDB" id="A0A6J4I8M1"/>
<dbReference type="HAMAP" id="MF_01215">
    <property type="entry name" value="OMPdecase_type2"/>
    <property type="match status" value="1"/>
</dbReference>
<dbReference type="Pfam" id="PF00215">
    <property type="entry name" value="OMPdecase"/>
    <property type="match status" value="1"/>
</dbReference>
<dbReference type="InterPro" id="IPR011995">
    <property type="entry name" value="OMPdecase_type-2"/>
</dbReference>
<evidence type="ECO:0000256" key="5">
    <source>
        <dbReference type="ARBA" id="ARBA00023239"/>
    </source>
</evidence>
<protein>
    <recommendedName>
        <fullName evidence="7">Orotidine 5'-phosphate decarboxylase</fullName>
        <ecNumber evidence="7">4.1.1.23</ecNumber>
    </recommendedName>
    <alternativeName>
        <fullName evidence="7">OMP decarboxylase</fullName>
        <shortName evidence="7">OMPDCase</shortName>
        <shortName evidence="7">OMPdecase</shortName>
    </alternativeName>
</protein>
<dbReference type="CDD" id="cd04725">
    <property type="entry name" value="OMP_decarboxylase_like"/>
    <property type="match status" value="1"/>
</dbReference>
<evidence type="ECO:0000256" key="8">
    <source>
        <dbReference type="SAM" id="MobiDB-lite"/>
    </source>
</evidence>
<comment type="similarity">
    <text evidence="2 7">Belongs to the OMP decarboxylase family. Type 2 subfamily.</text>
</comment>
<dbReference type="EC" id="4.1.1.23" evidence="7"/>
<accession>A0A6J4I8M1</accession>
<feature type="domain" description="Orotidine 5'-phosphate decarboxylase" evidence="9">
    <location>
        <begin position="40"/>
        <end position="278"/>
    </location>
</feature>
<dbReference type="UniPathway" id="UPA00070">
    <property type="reaction ID" value="UER00120"/>
</dbReference>
<comment type="pathway">
    <text evidence="1 7">Pyrimidine metabolism; UMP biosynthesis via de novo pathway; UMP from orotate: step 2/2.</text>
</comment>
<dbReference type="InterPro" id="IPR018089">
    <property type="entry name" value="OMPdecase_AS"/>
</dbReference>
<keyword evidence="4 7" id="KW-0665">Pyrimidine biosynthesis</keyword>
<feature type="active site" description="Proton donor" evidence="7">
    <location>
        <position position="119"/>
    </location>
</feature>
<dbReference type="GO" id="GO:0044205">
    <property type="term" value="P:'de novo' UMP biosynthetic process"/>
    <property type="evidence" value="ECO:0007669"/>
    <property type="project" value="UniProtKB-UniRule"/>
</dbReference>
<dbReference type="InterPro" id="IPR001754">
    <property type="entry name" value="OMPdeCOase_dom"/>
</dbReference>
<feature type="region of interest" description="Disordered" evidence="8">
    <location>
        <begin position="1"/>
        <end position="22"/>
    </location>
</feature>
<comment type="catalytic activity">
    <reaction evidence="6 7">
        <text>orotidine 5'-phosphate + H(+) = UMP + CO2</text>
        <dbReference type="Rhea" id="RHEA:11596"/>
        <dbReference type="ChEBI" id="CHEBI:15378"/>
        <dbReference type="ChEBI" id="CHEBI:16526"/>
        <dbReference type="ChEBI" id="CHEBI:57538"/>
        <dbReference type="ChEBI" id="CHEBI:57865"/>
        <dbReference type="EC" id="4.1.1.23"/>
    </reaction>
</comment>
<dbReference type="InterPro" id="IPR011060">
    <property type="entry name" value="RibuloseP-bd_barrel"/>
</dbReference>
<dbReference type="PANTHER" id="PTHR43375:SF1">
    <property type="entry name" value="OROTIDINE 5'-PHOSPHATE DECARBOXYLASE"/>
    <property type="match status" value="1"/>
</dbReference>
<dbReference type="PROSITE" id="PS00156">
    <property type="entry name" value="OMPDECASE"/>
    <property type="match status" value="1"/>
</dbReference>
<dbReference type="Gene3D" id="3.20.20.70">
    <property type="entry name" value="Aldolase class I"/>
    <property type="match status" value="1"/>
</dbReference>
<feature type="compositionally biased region" description="Low complexity" evidence="8">
    <location>
        <begin position="1"/>
        <end position="19"/>
    </location>
</feature>
<keyword evidence="5 7" id="KW-0456">Lyase</keyword>
<dbReference type="InterPro" id="IPR013785">
    <property type="entry name" value="Aldolase_TIM"/>
</dbReference>
<organism evidence="10">
    <name type="scientific">uncultured Chloroflexota bacterium</name>
    <dbReference type="NCBI Taxonomy" id="166587"/>
    <lineage>
        <taxon>Bacteria</taxon>
        <taxon>Bacillati</taxon>
        <taxon>Chloroflexota</taxon>
        <taxon>environmental samples</taxon>
    </lineage>
</organism>
<evidence type="ECO:0000256" key="7">
    <source>
        <dbReference type="HAMAP-Rule" id="MF_01215"/>
    </source>
</evidence>
<gene>
    <name evidence="7" type="primary">pyrF</name>
    <name evidence="10" type="ORF">AVDCRST_MAG77-1801</name>
</gene>
<dbReference type="GO" id="GO:0004590">
    <property type="term" value="F:orotidine-5'-phosphate decarboxylase activity"/>
    <property type="evidence" value="ECO:0007669"/>
    <property type="project" value="UniProtKB-UniRule"/>
</dbReference>
<dbReference type="SUPFAM" id="SSF51366">
    <property type="entry name" value="Ribulose-phoshate binding barrel"/>
    <property type="match status" value="1"/>
</dbReference>
<evidence type="ECO:0000256" key="4">
    <source>
        <dbReference type="ARBA" id="ARBA00022975"/>
    </source>
</evidence>
<evidence type="ECO:0000256" key="2">
    <source>
        <dbReference type="ARBA" id="ARBA00008847"/>
    </source>
</evidence>
<evidence type="ECO:0000256" key="3">
    <source>
        <dbReference type="ARBA" id="ARBA00022793"/>
    </source>
</evidence>
<sequence length="295" mass="31680">MALDTATAAPSSPAAPDASAEPREPYFARLDRAARQNQSLLCVGLDVEPDRLPAPLRDLPLSDAIVEFNRRIVEATADLVACYKPNLAFYEALGPQGLEALRRTRALIPAHIPVIGDAKRGDIDNTMRKYAQALFDVYDFDAVTASPYLGQDAIAPFLSRTERGVYLLCRTSNPGSGEIADLDVGGRPLYLVIAERVQAWNSNHNAALVVGATYPQELARVRQVAPELPILLPGVGAQQGLLEESVQAGIDRQGGGLVVNAARQVLYASSGDDFPMAARQAALELRGRINRARGA</sequence>
<dbReference type="NCBIfam" id="TIGR02127">
    <property type="entry name" value="pyrF_sub2"/>
    <property type="match status" value="1"/>
</dbReference>
<dbReference type="SMART" id="SM00934">
    <property type="entry name" value="OMPdecase"/>
    <property type="match status" value="1"/>
</dbReference>
<keyword evidence="3 7" id="KW-0210">Decarboxylase</keyword>
<dbReference type="EMBL" id="CADCTC010000105">
    <property type="protein sequence ID" value="CAA9243404.1"/>
    <property type="molecule type" value="Genomic_DNA"/>
</dbReference>